<comment type="caution">
    <text evidence="1">The sequence shown here is derived from an EMBL/GenBank/DDBJ whole genome shotgun (WGS) entry which is preliminary data.</text>
</comment>
<accession>X1TZ66</accession>
<reference evidence="1" key="1">
    <citation type="journal article" date="2014" name="Front. Microbiol.">
        <title>High frequency of phylogenetically diverse reductive dehalogenase-homologous genes in deep subseafloor sedimentary metagenomes.</title>
        <authorList>
            <person name="Kawai M."/>
            <person name="Futagami T."/>
            <person name="Toyoda A."/>
            <person name="Takaki Y."/>
            <person name="Nishi S."/>
            <person name="Hori S."/>
            <person name="Arai W."/>
            <person name="Tsubouchi T."/>
            <person name="Morono Y."/>
            <person name="Uchiyama I."/>
            <person name="Ito T."/>
            <person name="Fujiyama A."/>
            <person name="Inagaki F."/>
            <person name="Takami H."/>
        </authorList>
    </citation>
    <scope>NUCLEOTIDE SEQUENCE</scope>
    <source>
        <strain evidence="1">Expedition CK06-06</strain>
    </source>
</reference>
<sequence>MATTITTATQLQNMKDNLAENYELGGNIDCSGIGNFEPVGSPATPFTGSFDGQ</sequence>
<proteinExistence type="predicted"/>
<dbReference type="Gene3D" id="2.160.20.110">
    <property type="match status" value="1"/>
</dbReference>
<name>X1TZ66_9ZZZZ</name>
<organism evidence="1">
    <name type="scientific">marine sediment metagenome</name>
    <dbReference type="NCBI Taxonomy" id="412755"/>
    <lineage>
        <taxon>unclassified sequences</taxon>
        <taxon>metagenomes</taxon>
        <taxon>ecological metagenomes</taxon>
    </lineage>
</organism>
<feature type="non-terminal residue" evidence="1">
    <location>
        <position position="53"/>
    </location>
</feature>
<gene>
    <name evidence="1" type="ORF">S12H4_51015</name>
</gene>
<dbReference type="EMBL" id="BARW01032196">
    <property type="protein sequence ID" value="GAJ10603.1"/>
    <property type="molecule type" value="Genomic_DNA"/>
</dbReference>
<dbReference type="AlphaFoldDB" id="X1TZ66"/>
<evidence type="ECO:0000313" key="1">
    <source>
        <dbReference type="EMBL" id="GAJ10603.1"/>
    </source>
</evidence>
<protein>
    <submittedName>
        <fullName evidence="1">Uncharacterized protein</fullName>
    </submittedName>
</protein>